<accession>A0AAE0JRY1</accession>
<keyword evidence="2" id="KW-1133">Transmembrane helix</keyword>
<reference evidence="3" key="1">
    <citation type="journal article" date="2023" name="Mol. Phylogenet. Evol.">
        <title>Genome-scale phylogeny and comparative genomics of the fungal order Sordariales.</title>
        <authorList>
            <person name="Hensen N."/>
            <person name="Bonometti L."/>
            <person name="Westerberg I."/>
            <person name="Brannstrom I.O."/>
            <person name="Guillou S."/>
            <person name="Cros-Aarteil S."/>
            <person name="Calhoun S."/>
            <person name="Haridas S."/>
            <person name="Kuo A."/>
            <person name="Mondo S."/>
            <person name="Pangilinan J."/>
            <person name="Riley R."/>
            <person name="LaButti K."/>
            <person name="Andreopoulos B."/>
            <person name="Lipzen A."/>
            <person name="Chen C."/>
            <person name="Yan M."/>
            <person name="Daum C."/>
            <person name="Ng V."/>
            <person name="Clum A."/>
            <person name="Steindorff A."/>
            <person name="Ohm R.A."/>
            <person name="Martin F."/>
            <person name="Silar P."/>
            <person name="Natvig D.O."/>
            <person name="Lalanne C."/>
            <person name="Gautier V."/>
            <person name="Ament-Velasquez S.L."/>
            <person name="Kruys A."/>
            <person name="Hutchinson M.I."/>
            <person name="Powell A.J."/>
            <person name="Barry K."/>
            <person name="Miller A.N."/>
            <person name="Grigoriev I.V."/>
            <person name="Debuchy R."/>
            <person name="Gladieux P."/>
            <person name="Hiltunen Thoren M."/>
            <person name="Johannesson H."/>
        </authorList>
    </citation>
    <scope>NUCLEOTIDE SEQUENCE</scope>
    <source>
        <strain evidence="3">CBS 958.72</strain>
    </source>
</reference>
<keyword evidence="4" id="KW-1185">Reference proteome</keyword>
<keyword evidence="2" id="KW-0472">Membrane</keyword>
<feature type="region of interest" description="Disordered" evidence="1">
    <location>
        <begin position="1"/>
        <end position="29"/>
    </location>
</feature>
<reference evidence="3" key="2">
    <citation type="submission" date="2023-06" db="EMBL/GenBank/DDBJ databases">
        <authorList>
            <consortium name="Lawrence Berkeley National Laboratory"/>
            <person name="Haridas S."/>
            <person name="Hensen N."/>
            <person name="Bonometti L."/>
            <person name="Westerberg I."/>
            <person name="Brannstrom I.O."/>
            <person name="Guillou S."/>
            <person name="Cros-Aarteil S."/>
            <person name="Calhoun S."/>
            <person name="Kuo A."/>
            <person name="Mondo S."/>
            <person name="Pangilinan J."/>
            <person name="Riley R."/>
            <person name="Labutti K."/>
            <person name="Andreopoulos B."/>
            <person name="Lipzen A."/>
            <person name="Chen C."/>
            <person name="Yanf M."/>
            <person name="Daum C."/>
            <person name="Ng V."/>
            <person name="Clum A."/>
            <person name="Steindorff A."/>
            <person name="Ohm R."/>
            <person name="Martin F."/>
            <person name="Silar P."/>
            <person name="Natvig D."/>
            <person name="Lalanne C."/>
            <person name="Gautier V."/>
            <person name="Ament-Velasquez S.L."/>
            <person name="Kruys A."/>
            <person name="Hutchinson M.I."/>
            <person name="Powell A.J."/>
            <person name="Barry K."/>
            <person name="Miller A.N."/>
            <person name="Grigoriev I.V."/>
            <person name="Debuchy R."/>
            <person name="Gladieux P."/>
            <person name="Thoren M.H."/>
            <person name="Johannesson H."/>
        </authorList>
    </citation>
    <scope>NUCLEOTIDE SEQUENCE</scope>
    <source>
        <strain evidence="3">CBS 958.72</strain>
    </source>
</reference>
<organism evidence="3 4">
    <name type="scientific">Lasiosphaeria ovina</name>
    <dbReference type="NCBI Taxonomy" id="92902"/>
    <lineage>
        <taxon>Eukaryota</taxon>
        <taxon>Fungi</taxon>
        <taxon>Dikarya</taxon>
        <taxon>Ascomycota</taxon>
        <taxon>Pezizomycotina</taxon>
        <taxon>Sordariomycetes</taxon>
        <taxon>Sordariomycetidae</taxon>
        <taxon>Sordariales</taxon>
        <taxon>Lasiosphaeriaceae</taxon>
        <taxon>Lasiosphaeria</taxon>
    </lineage>
</organism>
<proteinExistence type="predicted"/>
<name>A0AAE0JRY1_9PEZI</name>
<sequence length="120" mass="14018">MDNRTRDELLRNEENQRARERSQRVREATLRARMSQRTRLIPDPDDVEEEREPIVKLIFIVLIIVFYYLTGMGRRRRGRDGKTQAAAGEREPGRQHPFVGIALLVVILVIHCVRPRSTAD</sequence>
<dbReference type="AlphaFoldDB" id="A0AAE0JRY1"/>
<evidence type="ECO:0000256" key="2">
    <source>
        <dbReference type="SAM" id="Phobius"/>
    </source>
</evidence>
<evidence type="ECO:0000313" key="4">
    <source>
        <dbReference type="Proteomes" id="UP001287356"/>
    </source>
</evidence>
<dbReference type="EMBL" id="JAULSN010000014">
    <property type="protein sequence ID" value="KAK3360799.1"/>
    <property type="molecule type" value="Genomic_DNA"/>
</dbReference>
<comment type="caution">
    <text evidence="3">The sequence shown here is derived from an EMBL/GenBank/DDBJ whole genome shotgun (WGS) entry which is preliminary data.</text>
</comment>
<evidence type="ECO:0000256" key="1">
    <source>
        <dbReference type="SAM" id="MobiDB-lite"/>
    </source>
</evidence>
<keyword evidence="2" id="KW-0812">Transmembrane</keyword>
<protein>
    <submittedName>
        <fullName evidence="3">Uncharacterized protein</fullName>
    </submittedName>
</protein>
<dbReference type="Proteomes" id="UP001287356">
    <property type="component" value="Unassembled WGS sequence"/>
</dbReference>
<gene>
    <name evidence="3" type="ORF">B0T24DRAFT_725237</name>
</gene>
<evidence type="ECO:0000313" key="3">
    <source>
        <dbReference type="EMBL" id="KAK3360799.1"/>
    </source>
</evidence>
<feature type="transmembrane region" description="Helical" evidence="2">
    <location>
        <begin position="53"/>
        <end position="70"/>
    </location>
</feature>